<sequence>MADFWSVIDAIGSFGGMCLAGVAGYVAFRLLKVEFERDKKAQEFLYQQQASSIGFWRDGNRHCVVVLNASPLPIYHVVISEYRVGVGGEQENRFSVLMPGQQVEVPLKDIYGFSPPPRKDGTLTHGQYILECGFCDNSRLYWKRDLNGGLRRDH</sequence>
<keyword evidence="1" id="KW-0812">Transmembrane</keyword>
<accession>A0A8J3LFN9</accession>
<keyword evidence="3" id="KW-1185">Reference proteome</keyword>
<dbReference type="EMBL" id="BONJ01000009">
    <property type="protein sequence ID" value="GIG14271.1"/>
    <property type="molecule type" value="Genomic_DNA"/>
</dbReference>
<dbReference type="RefSeq" id="WP_166381577.1">
    <property type="nucleotide sequence ID" value="NZ_BAAATT010000001.1"/>
</dbReference>
<organism evidence="2 3">
    <name type="scientific">Catellatospora methionotrophica</name>
    <dbReference type="NCBI Taxonomy" id="121620"/>
    <lineage>
        <taxon>Bacteria</taxon>
        <taxon>Bacillati</taxon>
        <taxon>Actinomycetota</taxon>
        <taxon>Actinomycetes</taxon>
        <taxon>Micromonosporales</taxon>
        <taxon>Micromonosporaceae</taxon>
        <taxon>Catellatospora</taxon>
    </lineage>
</organism>
<proteinExistence type="predicted"/>
<feature type="transmembrane region" description="Helical" evidence="1">
    <location>
        <begin position="12"/>
        <end position="31"/>
    </location>
</feature>
<gene>
    <name evidence="2" type="ORF">Cme02nite_26030</name>
</gene>
<reference evidence="2" key="1">
    <citation type="submission" date="2021-01" db="EMBL/GenBank/DDBJ databases">
        <title>Whole genome shotgun sequence of Catellatospora methionotrophica NBRC 14553.</title>
        <authorList>
            <person name="Komaki H."/>
            <person name="Tamura T."/>
        </authorList>
    </citation>
    <scope>NUCLEOTIDE SEQUENCE</scope>
    <source>
        <strain evidence="2">NBRC 14553</strain>
    </source>
</reference>
<dbReference type="AlphaFoldDB" id="A0A8J3LFN9"/>
<name>A0A8J3LFN9_9ACTN</name>
<comment type="caution">
    <text evidence="2">The sequence shown here is derived from an EMBL/GenBank/DDBJ whole genome shotgun (WGS) entry which is preliminary data.</text>
</comment>
<evidence type="ECO:0000313" key="2">
    <source>
        <dbReference type="EMBL" id="GIG14271.1"/>
    </source>
</evidence>
<keyword evidence="1" id="KW-0472">Membrane</keyword>
<dbReference type="Proteomes" id="UP000660339">
    <property type="component" value="Unassembled WGS sequence"/>
</dbReference>
<evidence type="ECO:0000256" key="1">
    <source>
        <dbReference type="SAM" id="Phobius"/>
    </source>
</evidence>
<protein>
    <submittedName>
        <fullName evidence="2">Uncharacterized protein</fullName>
    </submittedName>
</protein>
<keyword evidence="1" id="KW-1133">Transmembrane helix</keyword>
<evidence type="ECO:0000313" key="3">
    <source>
        <dbReference type="Proteomes" id="UP000660339"/>
    </source>
</evidence>